<name>A0A2M4DMR2_ANODA</name>
<feature type="transmembrane region" description="Helical" evidence="1">
    <location>
        <begin position="236"/>
        <end position="262"/>
    </location>
</feature>
<feature type="transmembrane region" description="Helical" evidence="1">
    <location>
        <begin position="297"/>
        <end position="317"/>
    </location>
</feature>
<accession>A0A2M4DMR2</accession>
<keyword evidence="1" id="KW-0812">Transmembrane</keyword>
<reference evidence="2" key="1">
    <citation type="submission" date="2018-01" db="EMBL/GenBank/DDBJ databases">
        <title>An insight into the sialome of Amazonian anophelines.</title>
        <authorList>
            <person name="Ribeiro J.M."/>
            <person name="Scarpassa V."/>
            <person name="Calvo E."/>
        </authorList>
    </citation>
    <scope>NUCLEOTIDE SEQUENCE</scope>
</reference>
<sequence>MLQLLGDLLLGGLFAGKLIATNTSIVQLSKQVSAIVFSLGLQFVQLIDLLGHLGDGIVVLLAQVSQSALMLDVGLLQIAAQLGQLSLTLLVQLNLGRGGTASLLQTLAQLLELTGQISALLLSLGASLTLGLDLLLQLLNASLQLLDLLLQLADQRLLVLQLGGQGRDLLVLAQDGLLELLLVALQIGDGLLGQLQVTLNLALRLLNITAQLLLALERILQLIQSLLQLGLHLVQVVHLVFGGLQLLGGLLVDLTLHLLLLVQLVDQLILVGDLVVQVADLVILRGLVLLDLLDLQLQILGILLLASDFLLQLLLGLEELVAGILFLGQALLGVAQLVLQVVLLGGQLGGLLLVFLEGTLLAGQRVQESGLLSQQLAVQSLELLAHLLLLLEGLLCLGGLLFQFGDLVLNAGNVKQRLDLLPQLPPGPGTQLQVLAQIALDDLQGDALFLHLLELLTRQVTTAPGLHPGHDLAEALITELLHLTQDTGTEEDLGVTNTVGVRVQTDGFETLLGSLLAFALSLHGSWGQDQVAQLEVRVHHAVGESLTANTDTFKHTVTSQLVHDQVSINDTGRLHFVGNDTTDEVRLSRLQRGHQVVQLFLVRGRDSGETGTLLATTALGGSWVSRLAWVISEDLHDQGVGTLLELIDDSVVQRILVLLKPSGDVVRHTTGVVTDGEVTGLATWLRRARLLERSRLAQMVGHQLLSKGLIGGLREHRLFLKNRQDTHGLLNQINTRQQIHTEIDEGPVDTLPLVLLLLQHEHVVVEELLQLLVGEVNTQLLETVVVEDFETSNIQHTNELSTLLLGVQSLVTLLDQPFEDTIEDTLAEGTDRVGDLVLVLTLGDELVTDLNTWLQQILVQIVSDHTEQLGHTVTILGTVGFSLLFATLLLELHATHVHDSGSDLVDVVLLLLSETQNVEGFIGQQTFLTVIDVGNGDFTLGNAVVIVDVVRQEAHFFQSLDGARHELVEDVVRALQRLLRDDTSLLQQVGLNIGTSQLTASGEVDTDELTETRRVIVTDGLGVTEGLKYGVSLDDLIFQGALLLSVLVLLARRANGGEVRNDLLGVLSLSGTRFTGNQHRLVLMVGQHVDVGTVRHGEQMGRHFITALATVHLGATVGIQRVTLVRVDDNAEQARVGVDKLSVVSLSQVMEHRGIVKIRQVGHILAFLVFRWVDLGHQVLLVVLGLATRQANGNQVTLGGLDFTQQVALLLVRNPASLLGIVRLALIDTLLFERNEKERGWVRILSDLNYWLRHVGLGFSK</sequence>
<protein>
    <submittedName>
        <fullName evidence="2">Uncharacterized protein</fullName>
    </submittedName>
</protein>
<organism evidence="2">
    <name type="scientific">Anopheles darlingi</name>
    <name type="common">Mosquito</name>
    <dbReference type="NCBI Taxonomy" id="43151"/>
    <lineage>
        <taxon>Eukaryota</taxon>
        <taxon>Metazoa</taxon>
        <taxon>Ecdysozoa</taxon>
        <taxon>Arthropoda</taxon>
        <taxon>Hexapoda</taxon>
        <taxon>Insecta</taxon>
        <taxon>Pterygota</taxon>
        <taxon>Neoptera</taxon>
        <taxon>Endopterygota</taxon>
        <taxon>Diptera</taxon>
        <taxon>Nematocera</taxon>
        <taxon>Culicoidea</taxon>
        <taxon>Culicidae</taxon>
        <taxon>Anophelinae</taxon>
        <taxon>Anopheles</taxon>
    </lineage>
</organism>
<keyword evidence="1" id="KW-0472">Membrane</keyword>
<keyword evidence="1" id="KW-1133">Transmembrane helix</keyword>
<dbReference type="EMBL" id="GGFL01014669">
    <property type="protein sequence ID" value="MBW78847.1"/>
    <property type="molecule type" value="Transcribed_RNA"/>
</dbReference>
<evidence type="ECO:0000313" key="2">
    <source>
        <dbReference type="EMBL" id="MBW78847.1"/>
    </source>
</evidence>
<proteinExistence type="predicted"/>
<evidence type="ECO:0000256" key="1">
    <source>
        <dbReference type="SAM" id="Phobius"/>
    </source>
</evidence>
<dbReference type="AlphaFoldDB" id="A0A2M4DMR2"/>
<feature type="transmembrane region" description="Helical" evidence="1">
    <location>
        <begin position="268"/>
        <end position="290"/>
    </location>
</feature>